<dbReference type="HAMAP" id="MF_00252">
    <property type="entry name" value="Lys_tRNA_synth_class2"/>
    <property type="match status" value="1"/>
</dbReference>
<dbReference type="PANTHER" id="PTHR42918">
    <property type="entry name" value="LYSYL-TRNA SYNTHETASE"/>
    <property type="match status" value="1"/>
</dbReference>
<dbReference type="Pfam" id="PF00152">
    <property type="entry name" value="tRNA-synt_2"/>
    <property type="match status" value="1"/>
</dbReference>
<feature type="compositionally biased region" description="Basic and acidic residues" evidence="14">
    <location>
        <begin position="58"/>
        <end position="69"/>
    </location>
</feature>
<keyword evidence="8" id="KW-0067">ATP-binding</keyword>
<evidence type="ECO:0000313" key="17">
    <source>
        <dbReference type="WBParaSite" id="PSAMB.scaffold4141size15559.g23563.t1"/>
    </source>
</evidence>
<dbReference type="PANTHER" id="PTHR42918:SF9">
    <property type="entry name" value="LYSINE--TRNA LIGASE"/>
    <property type="match status" value="1"/>
</dbReference>
<keyword evidence="7" id="KW-0547">Nucleotide-binding</keyword>
<keyword evidence="6" id="KW-0436">Ligase</keyword>
<dbReference type="InterPro" id="IPR044136">
    <property type="entry name" value="Lys-tRNA-ligase_II_N"/>
</dbReference>
<comment type="catalytic activity">
    <reaction evidence="12 13">
        <text>tRNA(Lys) + L-lysine + ATP = L-lysyl-tRNA(Lys) + AMP + diphosphate</text>
        <dbReference type="Rhea" id="RHEA:20792"/>
        <dbReference type="Rhea" id="RHEA-COMP:9696"/>
        <dbReference type="Rhea" id="RHEA-COMP:9697"/>
        <dbReference type="ChEBI" id="CHEBI:30616"/>
        <dbReference type="ChEBI" id="CHEBI:32551"/>
        <dbReference type="ChEBI" id="CHEBI:33019"/>
        <dbReference type="ChEBI" id="CHEBI:78442"/>
        <dbReference type="ChEBI" id="CHEBI:78529"/>
        <dbReference type="ChEBI" id="CHEBI:456215"/>
        <dbReference type="EC" id="6.1.1.6"/>
    </reaction>
</comment>
<dbReference type="GO" id="GO:0017101">
    <property type="term" value="C:aminoacyl-tRNA synthetase multienzyme complex"/>
    <property type="evidence" value="ECO:0007669"/>
    <property type="project" value="TreeGrafter"/>
</dbReference>
<dbReference type="GO" id="GO:0005524">
    <property type="term" value="F:ATP binding"/>
    <property type="evidence" value="ECO:0007669"/>
    <property type="project" value="UniProtKB-KW"/>
</dbReference>
<dbReference type="PIRSF" id="PIRSF039101">
    <property type="entry name" value="LysRS2"/>
    <property type="match status" value="1"/>
</dbReference>
<evidence type="ECO:0000256" key="8">
    <source>
        <dbReference type="ARBA" id="ARBA00022840"/>
    </source>
</evidence>
<dbReference type="PROSITE" id="PS50862">
    <property type="entry name" value="AA_TRNA_LIGASE_II"/>
    <property type="match status" value="1"/>
</dbReference>
<feature type="region of interest" description="Disordered" evidence="14">
    <location>
        <begin position="28"/>
        <end position="73"/>
    </location>
</feature>
<feature type="compositionally biased region" description="Low complexity" evidence="14">
    <location>
        <begin position="48"/>
        <end position="57"/>
    </location>
</feature>
<evidence type="ECO:0000256" key="12">
    <source>
        <dbReference type="ARBA" id="ARBA00048573"/>
    </source>
</evidence>
<protein>
    <recommendedName>
        <fullName evidence="4 13">Lysine--tRNA ligase</fullName>
        <ecNumber evidence="3 13">6.1.1.6</ecNumber>
    </recommendedName>
    <alternativeName>
        <fullName evidence="11 13">Lysyl-tRNA synthetase</fullName>
    </alternativeName>
</protein>
<dbReference type="InterPro" id="IPR012340">
    <property type="entry name" value="NA-bd_OB-fold"/>
</dbReference>
<evidence type="ECO:0000256" key="3">
    <source>
        <dbReference type="ARBA" id="ARBA00013166"/>
    </source>
</evidence>
<dbReference type="Gene3D" id="2.40.50.140">
    <property type="entry name" value="Nucleic acid-binding proteins"/>
    <property type="match status" value="1"/>
</dbReference>
<dbReference type="FunFam" id="3.30.930.10:FF:000238">
    <property type="entry name" value="Lysine--tRNA ligase"/>
    <property type="match status" value="1"/>
</dbReference>
<feature type="compositionally biased region" description="Basic and acidic residues" evidence="14">
    <location>
        <begin position="28"/>
        <end position="47"/>
    </location>
</feature>
<comment type="similarity">
    <text evidence="2">Belongs to the class-II aminoacyl-tRNA synthetase family.</text>
</comment>
<evidence type="ECO:0000256" key="10">
    <source>
        <dbReference type="ARBA" id="ARBA00023146"/>
    </source>
</evidence>
<dbReference type="InterPro" id="IPR018149">
    <property type="entry name" value="Lys-tRNA-synth_II_C"/>
</dbReference>
<dbReference type="Pfam" id="PF01336">
    <property type="entry name" value="tRNA_anti-codon"/>
    <property type="match status" value="1"/>
</dbReference>
<evidence type="ECO:0000256" key="1">
    <source>
        <dbReference type="ARBA" id="ARBA00004496"/>
    </source>
</evidence>
<dbReference type="NCBIfam" id="TIGR00499">
    <property type="entry name" value="lysS_bact"/>
    <property type="match status" value="1"/>
</dbReference>
<name>A0A914WKN9_9BILA</name>
<comment type="subcellular location">
    <subcellularLocation>
        <location evidence="1">Cytoplasm</location>
    </subcellularLocation>
</comment>
<evidence type="ECO:0000313" key="16">
    <source>
        <dbReference type="Proteomes" id="UP000887566"/>
    </source>
</evidence>
<accession>A0A914WKN9</accession>
<dbReference type="NCBIfam" id="NF001756">
    <property type="entry name" value="PRK00484.1"/>
    <property type="match status" value="1"/>
</dbReference>
<dbReference type="FunFam" id="2.40.50.140:FF:000050">
    <property type="entry name" value="Lysine--tRNA ligase"/>
    <property type="match status" value="1"/>
</dbReference>
<dbReference type="Gene3D" id="3.30.930.10">
    <property type="entry name" value="Bira Bifunctional Protein, Domain 2"/>
    <property type="match status" value="1"/>
</dbReference>
<proteinExistence type="inferred from homology"/>
<evidence type="ECO:0000256" key="2">
    <source>
        <dbReference type="ARBA" id="ARBA00008226"/>
    </source>
</evidence>
<dbReference type="CDD" id="cd00775">
    <property type="entry name" value="LysRS_core"/>
    <property type="match status" value="1"/>
</dbReference>
<dbReference type="GO" id="GO:0005829">
    <property type="term" value="C:cytosol"/>
    <property type="evidence" value="ECO:0007669"/>
    <property type="project" value="TreeGrafter"/>
</dbReference>
<dbReference type="WBParaSite" id="PSAMB.scaffold4141size15559.g23563.t1">
    <property type="protein sequence ID" value="PSAMB.scaffold4141size15559.g23563.t1"/>
    <property type="gene ID" value="PSAMB.scaffold4141size15559.g23563"/>
</dbReference>
<evidence type="ECO:0000256" key="14">
    <source>
        <dbReference type="SAM" id="MobiDB-lite"/>
    </source>
</evidence>
<sequence>MLASFIRTTAVARLPIATSCRFAASREQKRLSKANKKEKEKAEKDAQKAVAPAAASANKDKDKDKKALDPSDPQEYFNMRVRQIADRRAKGENPFPHKFNVTMALVDFIAQYEKLTTEQVLTDVTVNLAGRIHSKREAGAKLIFYDLRGEGVRLQVMSNAKYHGEGPEKFEEVHESIKRGDIVGIMGHPAKSKSGELSIIPTSIQLLTPCLHMLPHMHFGLKNQETRYRMRYLDLIMNERVKDKFVIRSKMITFLRRYLDNLGFLEVETPIMNQIAGGATAKPFITHHNELKQNLYLRVAPELYHKMLVVGGIDRVYEIGRLFRNEGIDLTHNPEFTTCEFYMAYADYEDVIELTEDLLSKMVHYIHGTYVIPYHLNGPDEEPVMIDFKPPFRRVQMYSGLEEVLGVKLPPPDTLDTPEANAVFDKICKSKNVDCAPPRTTARLLDKLVGEFLETTCLNPTFLIGHPQIMSPLAKWHRSIPGLTERFELFTIHKEVANAYTELNDPITQRQRFEQQAMDKEAGDDEAQAVDENFCTALEYGLPPTGGWGMGMDRLAMILTDSQNIKDVLFFPAMKPDDQKPGPPALDGAGGVA</sequence>
<dbReference type="SUPFAM" id="SSF55681">
    <property type="entry name" value="Class II aaRS and biotin synthetases"/>
    <property type="match status" value="1"/>
</dbReference>
<dbReference type="InterPro" id="IPR002313">
    <property type="entry name" value="Lys-tRNA-ligase_II"/>
</dbReference>
<evidence type="ECO:0000256" key="9">
    <source>
        <dbReference type="ARBA" id="ARBA00022917"/>
    </source>
</evidence>
<dbReference type="GO" id="GO:0005739">
    <property type="term" value="C:mitochondrion"/>
    <property type="evidence" value="ECO:0007669"/>
    <property type="project" value="TreeGrafter"/>
</dbReference>
<feature type="region of interest" description="Disordered" evidence="14">
    <location>
        <begin position="574"/>
        <end position="593"/>
    </location>
</feature>
<dbReference type="GO" id="GO:0006430">
    <property type="term" value="P:lysyl-tRNA aminoacylation"/>
    <property type="evidence" value="ECO:0007669"/>
    <property type="project" value="InterPro"/>
</dbReference>
<organism evidence="16 17">
    <name type="scientific">Plectus sambesii</name>
    <dbReference type="NCBI Taxonomy" id="2011161"/>
    <lineage>
        <taxon>Eukaryota</taxon>
        <taxon>Metazoa</taxon>
        <taxon>Ecdysozoa</taxon>
        <taxon>Nematoda</taxon>
        <taxon>Chromadorea</taxon>
        <taxon>Plectida</taxon>
        <taxon>Plectina</taxon>
        <taxon>Plectoidea</taxon>
        <taxon>Plectidae</taxon>
        <taxon>Plectus</taxon>
    </lineage>
</organism>
<evidence type="ECO:0000256" key="13">
    <source>
        <dbReference type="RuleBase" id="RU003748"/>
    </source>
</evidence>
<dbReference type="InterPro" id="IPR006195">
    <property type="entry name" value="aa-tRNA-synth_II"/>
</dbReference>
<keyword evidence="16" id="KW-1185">Reference proteome</keyword>
<dbReference type="CDD" id="cd04322">
    <property type="entry name" value="LysRS_N"/>
    <property type="match status" value="1"/>
</dbReference>
<dbReference type="GO" id="GO:0004824">
    <property type="term" value="F:lysine-tRNA ligase activity"/>
    <property type="evidence" value="ECO:0007669"/>
    <property type="project" value="UniProtKB-EC"/>
</dbReference>
<evidence type="ECO:0000256" key="5">
    <source>
        <dbReference type="ARBA" id="ARBA00022490"/>
    </source>
</evidence>
<dbReference type="Proteomes" id="UP000887566">
    <property type="component" value="Unplaced"/>
</dbReference>
<evidence type="ECO:0000256" key="11">
    <source>
        <dbReference type="ARBA" id="ARBA00030563"/>
    </source>
</evidence>
<dbReference type="EC" id="6.1.1.6" evidence="3 13"/>
<evidence type="ECO:0000256" key="6">
    <source>
        <dbReference type="ARBA" id="ARBA00022598"/>
    </source>
</evidence>
<feature type="domain" description="Aminoacyl-transfer RNA synthetases class-II family profile" evidence="15">
    <location>
        <begin position="245"/>
        <end position="576"/>
    </location>
</feature>
<dbReference type="PRINTS" id="PR00982">
    <property type="entry name" value="TRNASYNTHLYS"/>
</dbReference>
<evidence type="ECO:0000256" key="4">
    <source>
        <dbReference type="ARBA" id="ARBA00015745"/>
    </source>
</evidence>
<dbReference type="InterPro" id="IPR004364">
    <property type="entry name" value="Aa-tRNA-synt_II"/>
</dbReference>
<evidence type="ECO:0000259" key="15">
    <source>
        <dbReference type="PROSITE" id="PS50862"/>
    </source>
</evidence>
<keyword evidence="9" id="KW-0648">Protein biosynthesis</keyword>
<dbReference type="InterPro" id="IPR034762">
    <property type="entry name" value="Lys-tRNA-ligase_II_bac/euk"/>
</dbReference>
<dbReference type="SUPFAM" id="SSF50249">
    <property type="entry name" value="Nucleic acid-binding proteins"/>
    <property type="match status" value="1"/>
</dbReference>
<dbReference type="InterPro" id="IPR004365">
    <property type="entry name" value="NA-bd_OB_tRNA"/>
</dbReference>
<dbReference type="GO" id="GO:0000049">
    <property type="term" value="F:tRNA binding"/>
    <property type="evidence" value="ECO:0007669"/>
    <property type="project" value="TreeGrafter"/>
</dbReference>
<evidence type="ECO:0000256" key="7">
    <source>
        <dbReference type="ARBA" id="ARBA00022741"/>
    </source>
</evidence>
<keyword evidence="5" id="KW-0963">Cytoplasm</keyword>
<dbReference type="AlphaFoldDB" id="A0A914WKN9"/>
<dbReference type="InterPro" id="IPR045864">
    <property type="entry name" value="aa-tRNA-synth_II/BPL/LPL"/>
</dbReference>
<reference evidence="17" key="1">
    <citation type="submission" date="2022-11" db="UniProtKB">
        <authorList>
            <consortium name="WormBaseParasite"/>
        </authorList>
    </citation>
    <scope>IDENTIFICATION</scope>
</reference>
<keyword evidence="10" id="KW-0030">Aminoacyl-tRNA synthetase</keyword>